<protein>
    <submittedName>
        <fullName evidence="1">Uncharacterized protein</fullName>
    </submittedName>
</protein>
<evidence type="ECO:0000313" key="2">
    <source>
        <dbReference type="Proteomes" id="UP000017944"/>
    </source>
</evidence>
<proteinExistence type="predicted"/>
<accession>A0A090NB83</accession>
<dbReference type="Proteomes" id="UP000017944">
    <property type="component" value="Unassembled WGS sequence"/>
</dbReference>
<name>A0A090NB83_SHIDY</name>
<dbReference type="AlphaFoldDB" id="A0A090NB83"/>
<dbReference type="EMBL" id="AXUT01000458">
    <property type="protein sequence ID" value="ESU76955.1"/>
    <property type="molecule type" value="Genomic_DNA"/>
</dbReference>
<evidence type="ECO:0000313" key="1">
    <source>
        <dbReference type="EMBL" id="ESU76955.1"/>
    </source>
</evidence>
<comment type="caution">
    <text evidence="1">The sequence shown here is derived from an EMBL/GenBank/DDBJ whole genome shotgun (WGS) entry which is preliminary data.</text>
</comment>
<gene>
    <name evidence="1" type="ORF">WRSd3_04132</name>
</gene>
<reference evidence="1 2" key="1">
    <citation type="submission" date="2013-10" db="EMBL/GenBank/DDBJ databases">
        <title>Draft genomes and the virulence plasmids of Sd1617 vaccine constructs: WRSd3 and WRSd5.</title>
        <authorList>
            <person name="Aksomboon Vongsawan A."/>
            <person name="Venkatesan M.M."/>
            <person name="Vaisvil B."/>
            <person name="Emel G."/>
            <person name="Kepatral V."/>
            <person name="Sethabutr O."/>
            <person name="Serichantalergs O."/>
            <person name="Mason C."/>
        </authorList>
    </citation>
    <scope>NUCLEOTIDE SEQUENCE [LARGE SCALE GENOMIC DNA]</scope>
    <source>
        <strain evidence="1 2">WRSd3</strain>
    </source>
</reference>
<organism evidence="1 2">
    <name type="scientific">Shigella dysenteriae WRSd3</name>
    <dbReference type="NCBI Taxonomy" id="1401327"/>
    <lineage>
        <taxon>Bacteria</taxon>
        <taxon>Pseudomonadati</taxon>
        <taxon>Pseudomonadota</taxon>
        <taxon>Gammaproteobacteria</taxon>
        <taxon>Enterobacterales</taxon>
        <taxon>Enterobacteriaceae</taxon>
        <taxon>Shigella</taxon>
    </lineage>
</organism>
<sequence>MFQDCFTQWFFNLIAGVTRHDTAPPMKPEFQMVAAIRYIDALRFESTSELALFHIASLPLSISTK</sequence>